<keyword evidence="2" id="KW-1003">Cell membrane</keyword>
<comment type="subcellular location">
    <subcellularLocation>
        <location evidence="1">Cell membrane</location>
        <topology evidence="1">Multi-pass membrane protein</topology>
    </subcellularLocation>
</comment>
<feature type="domain" description="Sulfatase N-terminal" evidence="7">
    <location>
        <begin position="291"/>
        <end position="561"/>
    </location>
</feature>
<gene>
    <name evidence="8" type="ORF">GCM10023092_03520</name>
</gene>
<dbReference type="EMBL" id="BAABEZ010000002">
    <property type="protein sequence ID" value="GAA4449412.1"/>
    <property type="molecule type" value="Genomic_DNA"/>
</dbReference>
<name>A0ABP8MIL2_9BACT</name>
<proteinExistence type="predicted"/>
<feature type="transmembrane region" description="Helical" evidence="6">
    <location>
        <begin position="90"/>
        <end position="112"/>
    </location>
</feature>
<organism evidence="8 9">
    <name type="scientific">Rurimicrobium arvi</name>
    <dbReference type="NCBI Taxonomy" id="2049916"/>
    <lineage>
        <taxon>Bacteria</taxon>
        <taxon>Pseudomonadati</taxon>
        <taxon>Bacteroidota</taxon>
        <taxon>Chitinophagia</taxon>
        <taxon>Chitinophagales</taxon>
        <taxon>Chitinophagaceae</taxon>
        <taxon>Rurimicrobium</taxon>
    </lineage>
</organism>
<keyword evidence="5 6" id="KW-0472">Membrane</keyword>
<dbReference type="PANTHER" id="PTHR47371">
    <property type="entry name" value="LIPOTEICHOIC ACID SYNTHASE"/>
    <property type="match status" value="1"/>
</dbReference>
<accession>A0ABP8MIL2</accession>
<evidence type="ECO:0000259" key="7">
    <source>
        <dbReference type="Pfam" id="PF00884"/>
    </source>
</evidence>
<dbReference type="InterPro" id="IPR050448">
    <property type="entry name" value="OpgB/LTA_synthase_biosynth"/>
</dbReference>
<evidence type="ECO:0000313" key="9">
    <source>
        <dbReference type="Proteomes" id="UP001501410"/>
    </source>
</evidence>
<dbReference type="InterPro" id="IPR017850">
    <property type="entry name" value="Alkaline_phosphatase_core_sf"/>
</dbReference>
<dbReference type="Gene3D" id="3.40.720.10">
    <property type="entry name" value="Alkaline Phosphatase, subunit A"/>
    <property type="match status" value="1"/>
</dbReference>
<feature type="transmembrane region" description="Helical" evidence="6">
    <location>
        <begin position="56"/>
        <end position="83"/>
    </location>
</feature>
<dbReference type="InterPro" id="IPR012160">
    <property type="entry name" value="LtaS-like"/>
</dbReference>
<evidence type="ECO:0000256" key="1">
    <source>
        <dbReference type="ARBA" id="ARBA00004651"/>
    </source>
</evidence>
<dbReference type="PIRSF" id="PIRSF005091">
    <property type="entry name" value="Mmb_sulf_HI1246"/>
    <property type="match status" value="1"/>
</dbReference>
<dbReference type="Proteomes" id="UP001501410">
    <property type="component" value="Unassembled WGS sequence"/>
</dbReference>
<evidence type="ECO:0000313" key="8">
    <source>
        <dbReference type="EMBL" id="GAA4449412.1"/>
    </source>
</evidence>
<keyword evidence="4 6" id="KW-1133">Transmembrane helix</keyword>
<evidence type="ECO:0000256" key="6">
    <source>
        <dbReference type="SAM" id="Phobius"/>
    </source>
</evidence>
<dbReference type="PANTHER" id="PTHR47371:SF3">
    <property type="entry name" value="PHOSPHOGLYCEROL TRANSFERASE I"/>
    <property type="match status" value="1"/>
</dbReference>
<feature type="transmembrane region" description="Helical" evidence="6">
    <location>
        <begin position="145"/>
        <end position="165"/>
    </location>
</feature>
<feature type="transmembrane region" description="Helical" evidence="6">
    <location>
        <begin position="12"/>
        <end position="36"/>
    </location>
</feature>
<reference evidence="9" key="1">
    <citation type="journal article" date="2019" name="Int. J. Syst. Evol. Microbiol.">
        <title>The Global Catalogue of Microorganisms (GCM) 10K type strain sequencing project: providing services to taxonomists for standard genome sequencing and annotation.</title>
        <authorList>
            <consortium name="The Broad Institute Genomics Platform"/>
            <consortium name="The Broad Institute Genome Sequencing Center for Infectious Disease"/>
            <person name="Wu L."/>
            <person name="Ma J."/>
        </authorList>
    </citation>
    <scope>NUCLEOTIDE SEQUENCE [LARGE SCALE GENOMIC DNA]</scope>
    <source>
        <strain evidence="9">JCM 31921</strain>
    </source>
</reference>
<dbReference type="CDD" id="cd16015">
    <property type="entry name" value="LTA_synthase"/>
    <property type="match status" value="1"/>
</dbReference>
<sequence length="652" mass="74052">MKNKLFVKAGQFSFPLRVFLLGIAFFTVFRLIALFYNLEGLQTVTDHKGSLLAEAFLVGFRFDALVMCFVMSIPFLTGSLLYLAGKLHRYVLAALYTLTGILFIFCLLVMAADMPFLQYFCKRINDTIFNWNNAGGFGVKMIFENIKFCVFAILYLGVLGVYIRILRGIYKDHVRNLPLSAPSFSTTLPVVLGSIALLSVGMKGRFGNDDKMISKAFFSPYGFVNQLSLNPVYNFCTSYFDRIRPGNERLHWMSDSEAQMIAQADMQGDPQYAALSPVARMQHTQASYPRRNVVLVLMESMAAHRMKRYGNRENLTPFLDSLAGISYCFDSTFSSGIHTYNGIYSTIYGHPALMNKHMMDVTPLPQMDGLSTTLKKQGYQTVFFLTHNEAFDNMHTFLLGNGYDSMIGQKDYPESEVLSAVGVPDEYMYRYSMPLLGQLYANHKPFLATFMSGSNHAPYFVPENIPFRPHSSSSEKAVVEYADWSLRKMMEYASKQPWYDSTIFVFIADHGVSMWNDRYEVPFSLHHIPFMIYVPGEAQGKAIGRLAVQTDLYPTIMGLVGSDYINTTFGIDVMKERHNAIVYSSDDILTCMNDSLLYVYHSNGRKPGLFKYRNNGDLTNYMNLMPDAGKNMETKAFARLQCSQSMVWPLKR</sequence>
<evidence type="ECO:0000256" key="4">
    <source>
        <dbReference type="ARBA" id="ARBA00022989"/>
    </source>
</evidence>
<dbReference type="SUPFAM" id="SSF53649">
    <property type="entry name" value="Alkaline phosphatase-like"/>
    <property type="match status" value="1"/>
</dbReference>
<dbReference type="Pfam" id="PF00884">
    <property type="entry name" value="Sulfatase"/>
    <property type="match status" value="1"/>
</dbReference>
<comment type="caution">
    <text evidence="8">The sequence shown here is derived from an EMBL/GenBank/DDBJ whole genome shotgun (WGS) entry which is preliminary data.</text>
</comment>
<dbReference type="RefSeq" id="WP_344822067.1">
    <property type="nucleotide sequence ID" value="NZ_BAABEZ010000002.1"/>
</dbReference>
<evidence type="ECO:0000256" key="3">
    <source>
        <dbReference type="ARBA" id="ARBA00022692"/>
    </source>
</evidence>
<protein>
    <submittedName>
        <fullName evidence="8">LTA synthase family protein</fullName>
    </submittedName>
</protein>
<dbReference type="Gene3D" id="3.30.1120.80">
    <property type="match status" value="1"/>
</dbReference>
<keyword evidence="3 6" id="KW-0812">Transmembrane</keyword>
<evidence type="ECO:0000256" key="5">
    <source>
        <dbReference type="ARBA" id="ARBA00023136"/>
    </source>
</evidence>
<keyword evidence="9" id="KW-1185">Reference proteome</keyword>
<dbReference type="InterPro" id="IPR000917">
    <property type="entry name" value="Sulfatase_N"/>
</dbReference>
<feature type="transmembrane region" description="Helical" evidence="6">
    <location>
        <begin position="177"/>
        <end position="202"/>
    </location>
</feature>
<evidence type="ECO:0000256" key="2">
    <source>
        <dbReference type="ARBA" id="ARBA00022475"/>
    </source>
</evidence>